<evidence type="ECO:0000256" key="1">
    <source>
        <dbReference type="ARBA" id="ARBA00037349"/>
    </source>
</evidence>
<dbReference type="Pfam" id="PF08711">
    <property type="entry name" value="Med26"/>
    <property type="match status" value="1"/>
</dbReference>
<reference evidence="6 7" key="1">
    <citation type="submission" date="2023-01" db="EMBL/GenBank/DDBJ databases">
        <title>Analysis of 21 Apiospora genomes using comparative genomics revels a genus with tremendous synthesis potential of carbohydrate active enzymes and secondary metabolites.</title>
        <authorList>
            <person name="Sorensen T."/>
        </authorList>
    </citation>
    <scope>NUCLEOTIDE SEQUENCE [LARGE SCALE GENOMIC DNA]</scope>
    <source>
        <strain evidence="6 7">CBS 117206</strain>
    </source>
</reference>
<dbReference type="InterPro" id="IPR035441">
    <property type="entry name" value="TFIIS/LEDGF_dom_sf"/>
</dbReference>
<dbReference type="GO" id="GO:0016973">
    <property type="term" value="P:poly(A)+ mRNA export from nucleus"/>
    <property type="evidence" value="ECO:0007669"/>
    <property type="project" value="TreeGrafter"/>
</dbReference>
<feature type="compositionally biased region" description="Basic residues" evidence="4">
    <location>
        <begin position="81"/>
        <end position="91"/>
    </location>
</feature>
<feature type="compositionally biased region" description="Basic and acidic residues" evidence="4">
    <location>
        <begin position="63"/>
        <end position="78"/>
    </location>
</feature>
<feature type="compositionally biased region" description="Acidic residues" evidence="4">
    <location>
        <begin position="48"/>
        <end position="59"/>
    </location>
</feature>
<dbReference type="AlphaFoldDB" id="A0AAW0QNT7"/>
<accession>A0AAW0QNT7</accession>
<dbReference type="PANTHER" id="PTHR46010:SF1">
    <property type="entry name" value="PROTEIN IWS1 HOMOLOG"/>
    <property type="match status" value="1"/>
</dbReference>
<dbReference type="InterPro" id="IPR051037">
    <property type="entry name" value="RNAPII_TF_IWS1"/>
</dbReference>
<evidence type="ECO:0000256" key="4">
    <source>
        <dbReference type="SAM" id="MobiDB-lite"/>
    </source>
</evidence>
<evidence type="ECO:0000313" key="6">
    <source>
        <dbReference type="EMBL" id="KAK8109416.1"/>
    </source>
</evidence>
<dbReference type="Gene3D" id="1.20.930.10">
    <property type="entry name" value="Conserved domain common to transcription factors TFIIS, elongin A, CRSP70"/>
    <property type="match status" value="1"/>
</dbReference>
<protein>
    <submittedName>
        <fullName evidence="6">Transcription factor IWS1</fullName>
    </submittedName>
</protein>
<comment type="caution">
    <text evidence="6">The sequence shown here is derived from an EMBL/GenBank/DDBJ whole genome shotgun (WGS) entry which is preliminary data.</text>
</comment>
<dbReference type="Proteomes" id="UP001392437">
    <property type="component" value="Unassembled WGS sequence"/>
</dbReference>
<feature type="region of interest" description="Disordered" evidence="4">
    <location>
        <begin position="157"/>
        <end position="176"/>
    </location>
</feature>
<evidence type="ECO:0000259" key="5">
    <source>
        <dbReference type="PROSITE" id="PS51319"/>
    </source>
</evidence>
<organism evidence="6 7">
    <name type="scientific">Apiospora kogelbergensis</name>
    <dbReference type="NCBI Taxonomy" id="1337665"/>
    <lineage>
        <taxon>Eukaryota</taxon>
        <taxon>Fungi</taxon>
        <taxon>Dikarya</taxon>
        <taxon>Ascomycota</taxon>
        <taxon>Pezizomycotina</taxon>
        <taxon>Sordariomycetes</taxon>
        <taxon>Xylariomycetidae</taxon>
        <taxon>Amphisphaeriales</taxon>
        <taxon>Apiosporaceae</taxon>
        <taxon>Apiospora</taxon>
    </lineage>
</organism>
<dbReference type="PROSITE" id="PS51319">
    <property type="entry name" value="TFIIS_N"/>
    <property type="match status" value="1"/>
</dbReference>
<comment type="function">
    <text evidence="1">Transcription factor involved in RNA polymerase II transcription regulation. May function in both SPT15/TBP post-recruitment and recruitment steps of transcription.</text>
</comment>
<evidence type="ECO:0000313" key="7">
    <source>
        <dbReference type="Proteomes" id="UP001392437"/>
    </source>
</evidence>
<feature type="compositionally biased region" description="Polar residues" evidence="4">
    <location>
        <begin position="387"/>
        <end position="406"/>
    </location>
</feature>
<feature type="region of interest" description="Disordered" evidence="4">
    <location>
        <begin position="375"/>
        <end position="416"/>
    </location>
</feature>
<feature type="domain" description="TFIIS N-terminal" evidence="5">
    <location>
        <begin position="242"/>
        <end position="319"/>
    </location>
</feature>
<evidence type="ECO:0000256" key="3">
    <source>
        <dbReference type="PROSITE-ProRule" id="PRU00649"/>
    </source>
</evidence>
<proteinExistence type="inferred from homology"/>
<evidence type="ECO:0000256" key="2">
    <source>
        <dbReference type="ARBA" id="ARBA00037992"/>
    </source>
</evidence>
<keyword evidence="3" id="KW-0539">Nucleus</keyword>
<name>A0AAW0QNT7_9PEZI</name>
<comment type="similarity">
    <text evidence="2">Belongs to the IWS1 family.</text>
</comment>
<keyword evidence="7" id="KW-1185">Reference proteome</keyword>
<sequence length="432" mass="48362">MSDVEDSAAAAAPETLHEEDRDDQQEKELGDYDVEDAGDSDAVSDALSDVDEDQFEDYNPENARIEDKPVEIDEDVARTLKAGKRKGQAVRKPKEGRREKKRSRQDDNDGADGEIQTGKRRRAGPSAAASRSERASPEPVPEENLTPEERRKRAIERAAAKDVKKPSQRRRKKDEIDLENDLAERIDVLSQAMGKACEADNNARLAGQPANNKLRILPEVMSLLNSNNQQDAIVDPDHNFLRAVTWFLEPLQDGSLPAYTIQRDIFNALLRLPIEKDSLKASGLGKVVLFYTKSKKPEIGIKRIAERLLGDWSRPILNRTDDYKKRHIETRDFDYQAAKLRQAPGSQFTLSQRPGPPATQLTRREIERERILAQPDKGGNRARVTGLPSSYSVAPKSTFTTSSQSGPEYKPIGASGDAAFRKIMLRNKAKKK</sequence>
<feature type="compositionally biased region" description="Basic and acidic residues" evidence="4">
    <location>
        <begin position="15"/>
        <end position="30"/>
    </location>
</feature>
<dbReference type="GO" id="GO:0005634">
    <property type="term" value="C:nucleus"/>
    <property type="evidence" value="ECO:0007669"/>
    <property type="project" value="UniProtKB-SubCell"/>
</dbReference>
<comment type="subcellular location">
    <subcellularLocation>
        <location evidence="3">Nucleus</location>
    </subcellularLocation>
</comment>
<gene>
    <name evidence="6" type="ORF">PG999_007553</name>
</gene>
<dbReference type="InterPro" id="IPR017923">
    <property type="entry name" value="TFIIS_N"/>
</dbReference>
<dbReference type="EMBL" id="JAQQWP010000007">
    <property type="protein sequence ID" value="KAK8109416.1"/>
    <property type="molecule type" value="Genomic_DNA"/>
</dbReference>
<dbReference type="PANTHER" id="PTHR46010">
    <property type="entry name" value="PROTEIN IWS1 HOMOLOG"/>
    <property type="match status" value="1"/>
</dbReference>
<feature type="region of interest" description="Disordered" evidence="4">
    <location>
        <begin position="1"/>
        <end position="151"/>
    </location>
</feature>